<evidence type="ECO:0000256" key="1">
    <source>
        <dbReference type="ARBA" id="ARBA00000213"/>
    </source>
</evidence>
<keyword evidence="4" id="KW-0799">Topoisomerase</keyword>
<comment type="catalytic activity">
    <reaction evidence="1">
        <text>ATP-independent breakage of single-stranded DNA, followed by passage and rejoining.</text>
        <dbReference type="EC" id="5.6.2.1"/>
    </reaction>
</comment>
<feature type="domain" description="DNA topoisomerase IB N-terminal" evidence="8">
    <location>
        <begin position="25"/>
        <end position="73"/>
    </location>
</feature>
<evidence type="ECO:0000256" key="6">
    <source>
        <dbReference type="ARBA" id="ARBA00023235"/>
    </source>
</evidence>
<sequence>MTQAPDLIHYADDQPGIRRERRGRGFSYIAPDGTRINCARERKRINALAVPPAYENVWISPKVNGHLQATGRDVRQRKQYRYHADWTAFRALTKFDALADFGAMLPRIRRRVRRDLKEDVGTKDYAIAALLALLDRAAIRVGTADYAAENGTYGATTLKPRHLNLKDGEIRLSYTGKGGKKIRKRLRDQTLNRALNRLQDLPGAELVSWVDDTGAAHSITADAINATLYDITDDDRLTAKTFRTWAGTVAAFDVALRDPDLTIKSMADAAASRLANTPTIARNSYIHPDVIALTDMPAEDRAALIDPSNTTADLRQSETALLHLLSR</sequence>
<dbReference type="InterPro" id="IPR049331">
    <property type="entry name" value="Top1B_N_bact"/>
</dbReference>
<dbReference type="EC" id="5.6.2.1" evidence="3"/>
<reference evidence="9 10" key="1">
    <citation type="submission" date="2017-03" db="EMBL/GenBank/DDBJ databases">
        <authorList>
            <person name="Afonso C.L."/>
            <person name="Miller P.J."/>
            <person name="Scott M.A."/>
            <person name="Spackman E."/>
            <person name="Goraichik I."/>
            <person name="Dimitrov K.M."/>
            <person name="Suarez D.L."/>
            <person name="Swayne D.E."/>
        </authorList>
    </citation>
    <scope>NUCLEOTIDE SEQUENCE [LARGE SCALE GENOMIC DNA]</scope>
    <source>
        <strain evidence="9 10">CECT 8397</strain>
    </source>
</reference>
<evidence type="ECO:0000256" key="5">
    <source>
        <dbReference type="ARBA" id="ARBA00023125"/>
    </source>
</evidence>
<dbReference type="PRINTS" id="PR00416">
    <property type="entry name" value="EUTPISMRASEI"/>
</dbReference>
<dbReference type="InterPro" id="IPR035447">
    <property type="entry name" value="DNA_topo_I_N_sf"/>
</dbReference>
<evidence type="ECO:0000256" key="3">
    <source>
        <dbReference type="ARBA" id="ARBA00012891"/>
    </source>
</evidence>
<keyword evidence="5" id="KW-0238">DNA-binding</keyword>
<feature type="domain" description="DNA topoisomerase I catalytic core eukaryotic-type" evidence="7">
    <location>
        <begin position="91"/>
        <end position="251"/>
    </location>
</feature>
<keyword evidence="10" id="KW-1185">Reference proteome</keyword>
<evidence type="ECO:0000313" key="9">
    <source>
        <dbReference type="EMBL" id="SLN34570.1"/>
    </source>
</evidence>
<dbReference type="PROSITE" id="PS52038">
    <property type="entry name" value="TOPO_IB_2"/>
    <property type="match status" value="1"/>
</dbReference>
<dbReference type="Gene3D" id="3.30.66.10">
    <property type="entry name" value="DNA topoisomerase I domain"/>
    <property type="match status" value="1"/>
</dbReference>
<proteinExistence type="inferred from homology"/>
<name>A0A1Y5SC41_9RHOB</name>
<dbReference type="RefSeq" id="WP_085864121.1">
    <property type="nucleotide sequence ID" value="NZ_FWFT01000002.1"/>
</dbReference>
<dbReference type="InterPro" id="IPR011010">
    <property type="entry name" value="DNA_brk_join_enz"/>
</dbReference>
<dbReference type="SUPFAM" id="SSF56349">
    <property type="entry name" value="DNA breaking-rejoining enzymes"/>
    <property type="match status" value="1"/>
</dbReference>
<dbReference type="Pfam" id="PF01028">
    <property type="entry name" value="Topoisom_I"/>
    <property type="match status" value="1"/>
</dbReference>
<dbReference type="GO" id="GO:0003917">
    <property type="term" value="F:DNA topoisomerase type I (single strand cut, ATP-independent) activity"/>
    <property type="evidence" value="ECO:0007669"/>
    <property type="project" value="UniProtKB-EC"/>
</dbReference>
<dbReference type="InterPro" id="IPR001631">
    <property type="entry name" value="TopoI"/>
</dbReference>
<dbReference type="Gene3D" id="3.90.15.10">
    <property type="entry name" value="Topoisomerase I, Chain A, domain 3"/>
    <property type="match status" value="1"/>
</dbReference>
<evidence type="ECO:0000256" key="4">
    <source>
        <dbReference type="ARBA" id="ARBA00023029"/>
    </source>
</evidence>
<evidence type="ECO:0000259" key="7">
    <source>
        <dbReference type="Pfam" id="PF01028"/>
    </source>
</evidence>
<accession>A0A1Y5SC41</accession>
<dbReference type="Gene3D" id="1.10.132.120">
    <property type="match status" value="1"/>
</dbReference>
<dbReference type="EMBL" id="FWFT01000002">
    <property type="protein sequence ID" value="SLN34570.1"/>
    <property type="molecule type" value="Genomic_DNA"/>
</dbReference>
<dbReference type="Proteomes" id="UP000193623">
    <property type="component" value="Unassembled WGS sequence"/>
</dbReference>
<dbReference type="Pfam" id="PF21338">
    <property type="entry name" value="Top1B_N_bact"/>
    <property type="match status" value="1"/>
</dbReference>
<dbReference type="GO" id="GO:0006265">
    <property type="term" value="P:DNA topological change"/>
    <property type="evidence" value="ECO:0007669"/>
    <property type="project" value="InterPro"/>
</dbReference>
<dbReference type="GO" id="GO:0003677">
    <property type="term" value="F:DNA binding"/>
    <property type="evidence" value="ECO:0007669"/>
    <property type="project" value="UniProtKB-KW"/>
</dbReference>
<keyword evidence="6 9" id="KW-0413">Isomerase</keyword>
<dbReference type="AlphaFoldDB" id="A0A1Y5SC41"/>
<evidence type="ECO:0000259" key="8">
    <source>
        <dbReference type="Pfam" id="PF21338"/>
    </source>
</evidence>
<dbReference type="SUPFAM" id="SSF55869">
    <property type="entry name" value="DNA topoisomerase I domain"/>
    <property type="match status" value="1"/>
</dbReference>
<evidence type="ECO:0000256" key="2">
    <source>
        <dbReference type="ARBA" id="ARBA00006645"/>
    </source>
</evidence>
<comment type="similarity">
    <text evidence="2">Belongs to the type IB topoisomerase family.</text>
</comment>
<evidence type="ECO:0000313" key="10">
    <source>
        <dbReference type="Proteomes" id="UP000193623"/>
    </source>
</evidence>
<dbReference type="OrthoDB" id="9778962at2"/>
<gene>
    <name evidence="9" type="ORF">PSJ8397_01713</name>
</gene>
<organism evidence="9 10">
    <name type="scientific">Pseudooctadecabacter jejudonensis</name>
    <dbReference type="NCBI Taxonomy" id="1391910"/>
    <lineage>
        <taxon>Bacteria</taxon>
        <taxon>Pseudomonadati</taxon>
        <taxon>Pseudomonadota</taxon>
        <taxon>Alphaproteobacteria</taxon>
        <taxon>Rhodobacterales</taxon>
        <taxon>Paracoccaceae</taxon>
        <taxon>Pseudooctadecabacter</taxon>
    </lineage>
</organism>
<dbReference type="InterPro" id="IPR014711">
    <property type="entry name" value="TopoI_cat_a-hlx-sub_euk"/>
</dbReference>
<protein>
    <recommendedName>
        <fullName evidence="3">DNA topoisomerase</fullName>
        <ecNumber evidence="3">5.6.2.1</ecNumber>
    </recommendedName>
</protein>
<dbReference type="InterPro" id="IPR013500">
    <property type="entry name" value="TopoI_cat_euk"/>
</dbReference>